<reference evidence="6" key="1">
    <citation type="submission" date="2010-12" db="EMBL/GenBank/DDBJ databases">
        <title>Complete sequence of Desulfovibrio aespoeensis Aspo-2.</title>
        <authorList>
            <consortium name="US DOE Joint Genome Institute"/>
            <person name="Lucas S."/>
            <person name="Copeland A."/>
            <person name="Lapidus A."/>
            <person name="Cheng J.-F."/>
            <person name="Goodwin L."/>
            <person name="Pitluck S."/>
            <person name="Chertkov O."/>
            <person name="Misra M."/>
            <person name="Detter J.C."/>
            <person name="Han C."/>
            <person name="Tapia R."/>
            <person name="Land M."/>
            <person name="Hauser L."/>
            <person name="Kyrpides N."/>
            <person name="Ivanova N."/>
            <person name="Ovchinnikova G."/>
            <person name="Pedersen K."/>
            <person name="Jagevall S."/>
            <person name="Hazen T."/>
            <person name="Woyke T."/>
        </authorList>
    </citation>
    <scope>NUCLEOTIDE SEQUENCE [LARGE SCALE GENOMIC DNA]</scope>
    <source>
        <strain evidence="6">ATCC 700646 / DSM 10631 / Aspo-2</strain>
    </source>
</reference>
<keyword evidence="1" id="KW-1188">Viral release from host cell</keyword>
<dbReference type="HOGENOM" id="CLU_016931_0_0_7"/>
<dbReference type="EMBL" id="CP002431">
    <property type="protein sequence ID" value="ADU61486.1"/>
    <property type="molecule type" value="Genomic_DNA"/>
</dbReference>
<dbReference type="eggNOG" id="COG5283">
    <property type="taxonomic scope" value="Bacteria"/>
</dbReference>
<feature type="transmembrane region" description="Helical" evidence="3">
    <location>
        <begin position="453"/>
        <end position="475"/>
    </location>
</feature>
<dbReference type="STRING" id="643562.Daes_0465"/>
<evidence type="ECO:0000259" key="4">
    <source>
        <dbReference type="Pfam" id="PF10145"/>
    </source>
</evidence>
<dbReference type="NCBIfam" id="TIGR01760">
    <property type="entry name" value="tape_meas_TP901"/>
    <property type="match status" value="1"/>
</dbReference>
<proteinExistence type="predicted"/>
<keyword evidence="3" id="KW-1133">Transmembrane helix</keyword>
<dbReference type="Pfam" id="PF10145">
    <property type="entry name" value="PhageMin_Tail"/>
    <property type="match status" value="1"/>
</dbReference>
<dbReference type="InterPro" id="IPR010090">
    <property type="entry name" value="Phage_tape_meas"/>
</dbReference>
<keyword evidence="3" id="KW-0472">Membrane</keyword>
<dbReference type="PANTHER" id="PTHR37813:SF1">
    <property type="entry name" value="FELS-2 PROPHAGE PROTEIN"/>
    <property type="match status" value="1"/>
</dbReference>
<feature type="compositionally biased region" description="Low complexity" evidence="2">
    <location>
        <begin position="532"/>
        <end position="553"/>
    </location>
</feature>
<evidence type="ECO:0000256" key="2">
    <source>
        <dbReference type="SAM" id="MobiDB-lite"/>
    </source>
</evidence>
<dbReference type="RefSeq" id="WP_013513423.1">
    <property type="nucleotide sequence ID" value="NC_014844.1"/>
</dbReference>
<feature type="region of interest" description="Disordered" evidence="2">
    <location>
        <begin position="531"/>
        <end position="570"/>
    </location>
</feature>
<dbReference type="PANTHER" id="PTHR37813">
    <property type="entry name" value="FELS-2 PROPHAGE PROTEIN"/>
    <property type="match status" value="1"/>
</dbReference>
<feature type="compositionally biased region" description="Polar residues" evidence="2">
    <location>
        <begin position="561"/>
        <end position="570"/>
    </location>
</feature>
<name>E6VXM8_PSEA9</name>
<evidence type="ECO:0000256" key="3">
    <source>
        <dbReference type="SAM" id="Phobius"/>
    </source>
</evidence>
<dbReference type="AlphaFoldDB" id="E6VXM8"/>
<reference evidence="5 6" key="2">
    <citation type="journal article" date="2014" name="Genome Announc.">
        <title>Complete Genome Sequence of the Subsurface, Mesophilic Sulfate-Reducing Bacterium Desulfovibrio aespoeensis Aspo-2.</title>
        <authorList>
            <person name="Pedersen K."/>
            <person name="Bengtsson A."/>
            <person name="Edlund J."/>
            <person name="Rabe L."/>
            <person name="Hazen T."/>
            <person name="Chakraborty R."/>
            <person name="Goodwin L."/>
            <person name="Shapiro N."/>
        </authorList>
    </citation>
    <scope>NUCLEOTIDE SEQUENCE [LARGE SCALE GENOMIC DNA]</scope>
    <source>
        <strain evidence="6">ATCC 700646 / DSM 10631 / Aspo-2</strain>
    </source>
</reference>
<feature type="domain" description="Phage tail tape measure protein" evidence="4">
    <location>
        <begin position="89"/>
        <end position="287"/>
    </location>
</feature>
<evidence type="ECO:0000313" key="6">
    <source>
        <dbReference type="Proteomes" id="UP000002191"/>
    </source>
</evidence>
<sequence length="601" mass="63010">MSSKLEKLSFSISLLDRVSKPVAKIQRQLGGLADKARSSFANIAAGGLGVLGSGMGIQQLVQPALDFNRAMGEVASLGVAEDVLKGLGKEAIRFSNRYGVASTDFVRSSYDIQSAISGLAGNELATFTSASNLLAKATKANAATITDYMGTMYGIFQQSADKMGKAKWVEMMAGQTATAVNMFKTDGNKISAAFTALGANATAAGIAAEEQMAVLGKLSLTLQGGAAGTQYKAFLAGVGKAQKKLGLSFVDSQGNMLGMLDILGKIKGKFGDKLSVESQDLIQQAFGSSEAGSLINSLMKDTQGLADSIDALGKVKGMDAASMMAGTMVDSFQRFSAAVTNTRIAFGNVLLPILNPIVDKFSRGLAVITKWTDRFPNLARLIGHVALGLLGLTAVLGLMAMAGGIVAMVFSPVLLVAAGVVAALAGVVIYWGKLKALFQNTAWGQSILQLFDFILLPVRVVIFLIGLLITHWDALKNAFMDTNFGKGFVMLLENIGELLGIIWNSAASLLNIFTSSLDWWSKATSMIPGFASSDPSEGAPSSSPSLDASRRSSVAPGGVTQHISNTMASSRNNQRTIGQVVINSDQPMTKSAMDELLFMGA</sequence>
<dbReference type="OrthoDB" id="9780715at2"/>
<dbReference type="KEGG" id="das:Daes_0465"/>
<feature type="transmembrane region" description="Helical" evidence="3">
    <location>
        <begin position="413"/>
        <end position="432"/>
    </location>
</feature>
<keyword evidence="6" id="KW-1185">Reference proteome</keyword>
<keyword evidence="3" id="KW-0812">Transmembrane</keyword>
<protein>
    <submittedName>
        <fullName evidence="5">Phage tail tape measure protein, TP901 family</fullName>
    </submittedName>
</protein>
<gene>
    <name evidence="5" type="ordered locus">Daes_0465</name>
</gene>
<feature type="transmembrane region" description="Helical" evidence="3">
    <location>
        <begin position="381"/>
        <end position="407"/>
    </location>
</feature>
<evidence type="ECO:0000313" key="5">
    <source>
        <dbReference type="EMBL" id="ADU61486.1"/>
    </source>
</evidence>
<dbReference type="Proteomes" id="UP000002191">
    <property type="component" value="Chromosome"/>
</dbReference>
<evidence type="ECO:0000256" key="1">
    <source>
        <dbReference type="ARBA" id="ARBA00022612"/>
    </source>
</evidence>
<accession>E6VXM8</accession>
<organism evidence="5 6">
    <name type="scientific">Pseudodesulfovibrio aespoeensis (strain ATCC 700646 / DSM 10631 / Aspo-2)</name>
    <name type="common">Desulfovibrio aespoeensis</name>
    <dbReference type="NCBI Taxonomy" id="643562"/>
    <lineage>
        <taxon>Bacteria</taxon>
        <taxon>Pseudomonadati</taxon>
        <taxon>Thermodesulfobacteriota</taxon>
        <taxon>Desulfovibrionia</taxon>
        <taxon>Desulfovibrionales</taxon>
        <taxon>Desulfovibrionaceae</taxon>
    </lineage>
</organism>